<reference evidence="3" key="1">
    <citation type="submission" date="2025-08" db="UniProtKB">
        <authorList>
            <consortium name="RefSeq"/>
        </authorList>
    </citation>
    <scope>IDENTIFICATION</scope>
</reference>
<evidence type="ECO:0000256" key="1">
    <source>
        <dbReference type="SAM" id="MobiDB-lite"/>
    </source>
</evidence>
<name>A0ABM1KCP0_GEKJA</name>
<sequence>MYDRAPRALTVPLGSTSSYLGPGAYELLPRSVPRRVGYAPFLSLTSRGFEGTSQNAENDLPGPGHYDVVKEQKIVRGGQSPQYKEKRFKEIRTDTPGPGTYYQPPSVGVEIQNKMKQSSKIPEGQKVASSLKLFRKTDAPSIPSRGQTFGYEESEDGSLLKHNPPDKDNTLGPAYYQADPNYPGVTVKYKGAHFGNLTEKRHEFKPREGPGPADYDVTQEGAVYYENVNIKKEGLKKYDLCIPRYHEIIALQAEKKAIPGPGQYNIKSQFQKAEGTSQGGSEVAPFLSLAERFTPVKSSTPAPGTYNETRSALESLRKASKNIPFGHTSVRFTEDYRLKRTPGPAFYNILNYSISTESPKKAALREKKKNAFGSSVPRLLYLVKRQAFTTPGPADYQFEETSKASHKKAKQLSVFVSATERIPVICTEAPPPGSYDVQKSFAKSQGKREYMPPRTVMAKRKHASFLSGTPREGLHKAKAPGPGAYNPVVKSASCLTLWVSRMERFREAKDETPGPGAYQLSPLFRDTVLKRTYNSTLNNPLVIQLEESFKPHIDREGVLCVSSERQRKMMQYQVCDDE</sequence>
<dbReference type="InterPro" id="IPR051291">
    <property type="entry name" value="CIMAP"/>
</dbReference>
<dbReference type="InterPro" id="IPR010736">
    <property type="entry name" value="SHIPPO-rpt"/>
</dbReference>
<dbReference type="RefSeq" id="XP_015271477.1">
    <property type="nucleotide sequence ID" value="XM_015415991.1"/>
</dbReference>
<accession>A0ABM1KCP0</accession>
<evidence type="ECO:0000313" key="3">
    <source>
        <dbReference type="RefSeq" id="XP_015271477.1"/>
    </source>
</evidence>
<proteinExistence type="predicted"/>
<protein>
    <submittedName>
        <fullName evidence="3">Sperm-tail PG-rich repeat-containing protein 2</fullName>
    </submittedName>
</protein>
<organism evidence="2 3">
    <name type="scientific">Gekko japonicus</name>
    <name type="common">Schlegel's Japanese gecko</name>
    <dbReference type="NCBI Taxonomy" id="146911"/>
    <lineage>
        <taxon>Eukaryota</taxon>
        <taxon>Metazoa</taxon>
        <taxon>Chordata</taxon>
        <taxon>Craniata</taxon>
        <taxon>Vertebrata</taxon>
        <taxon>Euteleostomi</taxon>
        <taxon>Lepidosauria</taxon>
        <taxon>Squamata</taxon>
        <taxon>Bifurcata</taxon>
        <taxon>Gekkota</taxon>
        <taxon>Gekkonidae</taxon>
        <taxon>Gekkoninae</taxon>
        <taxon>Gekko</taxon>
    </lineage>
</organism>
<dbReference type="Pfam" id="PF07004">
    <property type="entry name" value="SHIPPO-rpt"/>
    <property type="match status" value="4"/>
</dbReference>
<keyword evidence="2" id="KW-1185">Reference proteome</keyword>
<dbReference type="PANTHER" id="PTHR21580:SF60">
    <property type="entry name" value="SPERM-TAIL PG-RICH REPEAT-CONTAINING PROTEIN 2"/>
    <property type="match status" value="1"/>
</dbReference>
<dbReference type="Proteomes" id="UP000694871">
    <property type="component" value="Unplaced"/>
</dbReference>
<dbReference type="PANTHER" id="PTHR21580">
    <property type="entry name" value="SHIPPO-1-RELATED"/>
    <property type="match status" value="1"/>
</dbReference>
<feature type="region of interest" description="Disordered" evidence="1">
    <location>
        <begin position="138"/>
        <end position="173"/>
    </location>
</feature>
<evidence type="ECO:0000313" key="2">
    <source>
        <dbReference type="Proteomes" id="UP000694871"/>
    </source>
</evidence>
<dbReference type="GeneID" id="107114486"/>
<gene>
    <name evidence="3" type="primary">STPG2</name>
</gene>